<dbReference type="AlphaFoldDB" id="A0A1C5A8I3"/>
<sequence>MPRTNGLARRHRQAEPMADRAETIFGLLEQTGVPTDLRVRHSDTRVAAGPVVHGIDSRGRRHLLVPLTEDERAVEDTSSRGVILTTRPLVEASGTSIRYLDVVCELAYLHDLFAVLADEMTERLTADSAQPGFVCLAVLERWRELLSPGTSALLGTEALTGLLAELHFMEELAERDPHAAVRLWTGPDAARADFAGAGASVEVKATSLRERLQVEVHGIGQLEERPGTSLYLRVEQVERDDADGDSVPDAIDRLLNAGADRHALLTKLASLGYRIADSSAYRQVRFGLRQRRTYLVNHPEFPRIVPRSLTHPEVLDHVLRMRYSLDLTAVPGLINTGPVIDHLLGKS</sequence>
<evidence type="ECO:0000313" key="1">
    <source>
        <dbReference type="EMBL" id="SCF41466.1"/>
    </source>
</evidence>
<evidence type="ECO:0000313" key="2">
    <source>
        <dbReference type="Proteomes" id="UP000198228"/>
    </source>
</evidence>
<protein>
    <submittedName>
        <fullName evidence="1">Putative PD-(D/E)XK family member</fullName>
    </submittedName>
</protein>
<accession>A0A1C5A8I3</accession>
<dbReference type="Proteomes" id="UP000198228">
    <property type="component" value="Chromosome I"/>
</dbReference>
<dbReference type="Pfam" id="PF14390">
    <property type="entry name" value="DUF4420"/>
    <property type="match status" value="1"/>
</dbReference>
<name>A0A1C5A8I3_9ACTN</name>
<organism evidence="1 2">
    <name type="scientific">Micromonospora purpureochromogenes</name>
    <dbReference type="NCBI Taxonomy" id="47872"/>
    <lineage>
        <taxon>Bacteria</taxon>
        <taxon>Bacillati</taxon>
        <taxon>Actinomycetota</taxon>
        <taxon>Actinomycetes</taxon>
        <taxon>Micromonosporales</taxon>
        <taxon>Micromonosporaceae</taxon>
        <taxon>Micromonospora</taxon>
    </lineage>
</organism>
<gene>
    <name evidence="1" type="ORF">GA0074696_5538</name>
</gene>
<dbReference type="InterPro" id="IPR025534">
    <property type="entry name" value="DUF4420"/>
</dbReference>
<reference evidence="1 2" key="1">
    <citation type="submission" date="2016-06" db="EMBL/GenBank/DDBJ databases">
        <authorList>
            <person name="Kjaerup R.B."/>
            <person name="Dalgaard T.S."/>
            <person name="Juul-Madsen H.R."/>
        </authorList>
    </citation>
    <scope>NUCLEOTIDE SEQUENCE [LARGE SCALE GENOMIC DNA]</scope>
    <source>
        <strain evidence="1 2">DSM 43821</strain>
    </source>
</reference>
<proteinExistence type="predicted"/>
<dbReference type="EMBL" id="LT607410">
    <property type="protein sequence ID" value="SCF41466.1"/>
    <property type="molecule type" value="Genomic_DNA"/>
</dbReference>